<accession>A0ABY3SHB7</accession>
<proteinExistence type="predicted"/>
<sequence>MWHVTGRTQLRKLFMGTGSIDEQKRQQGFTVTGVLAAVFTRWRRALIE</sequence>
<keyword evidence="2" id="KW-1185">Reference proteome</keyword>
<organism evidence="1 2">
    <name type="scientific">Paenibacillus hexagrammi</name>
    <dbReference type="NCBI Taxonomy" id="2908839"/>
    <lineage>
        <taxon>Bacteria</taxon>
        <taxon>Bacillati</taxon>
        <taxon>Bacillota</taxon>
        <taxon>Bacilli</taxon>
        <taxon>Bacillales</taxon>
        <taxon>Paenibacillaceae</taxon>
        <taxon>Paenibacillus</taxon>
    </lineage>
</organism>
<protein>
    <submittedName>
        <fullName evidence="1">Uncharacterized protein</fullName>
    </submittedName>
</protein>
<evidence type="ECO:0000313" key="2">
    <source>
        <dbReference type="Proteomes" id="UP001649230"/>
    </source>
</evidence>
<dbReference type="Proteomes" id="UP001649230">
    <property type="component" value="Chromosome"/>
</dbReference>
<dbReference type="EMBL" id="CP090978">
    <property type="protein sequence ID" value="UJF32500.1"/>
    <property type="molecule type" value="Genomic_DNA"/>
</dbReference>
<evidence type="ECO:0000313" key="1">
    <source>
        <dbReference type="EMBL" id="UJF32500.1"/>
    </source>
</evidence>
<gene>
    <name evidence="1" type="ORF">L0M14_22925</name>
</gene>
<dbReference type="RefSeq" id="WP_235118850.1">
    <property type="nucleotide sequence ID" value="NZ_CP090978.1"/>
</dbReference>
<name>A0ABY3SHB7_9BACL</name>
<reference evidence="1 2" key="1">
    <citation type="journal article" date="2024" name="Int. J. Syst. Evol. Microbiol.">
        <title>Paenibacillus hexagrammi sp. nov., a novel bacterium isolated from the gut content of Hexagrammos agrammus.</title>
        <authorList>
            <person name="Jung H.K."/>
            <person name="Kim D.G."/>
            <person name="Zin H."/>
            <person name="Park J."/>
            <person name="Jung H."/>
            <person name="Kim Y.O."/>
            <person name="Kong H.J."/>
            <person name="Kim J.W."/>
            <person name="Kim Y.S."/>
        </authorList>
    </citation>
    <scope>NUCLEOTIDE SEQUENCE [LARGE SCALE GENOMIC DNA]</scope>
    <source>
        <strain evidence="1 2">YPD9-1</strain>
    </source>
</reference>